<gene>
    <name evidence="1" type="ORF">PR003_g16440</name>
</gene>
<dbReference type="EMBL" id="QXFT01001201">
    <property type="protein sequence ID" value="KAE9325601.1"/>
    <property type="molecule type" value="Genomic_DNA"/>
</dbReference>
<reference evidence="1 2" key="1">
    <citation type="submission" date="2018-08" db="EMBL/GenBank/DDBJ databases">
        <title>Genomic investigation of the strawberry pathogen Phytophthora fragariae indicates pathogenicity is determined by transcriptional variation in three key races.</title>
        <authorList>
            <person name="Adams T.M."/>
            <person name="Armitage A.D."/>
            <person name="Sobczyk M.K."/>
            <person name="Bates H.J."/>
            <person name="Dunwell J.M."/>
            <person name="Nellist C.F."/>
            <person name="Harrison R.J."/>
        </authorList>
    </citation>
    <scope>NUCLEOTIDE SEQUENCE [LARGE SCALE GENOMIC DNA]</scope>
    <source>
        <strain evidence="1 2">SCRP333</strain>
    </source>
</reference>
<protein>
    <submittedName>
        <fullName evidence="1">Uncharacterized protein</fullName>
    </submittedName>
</protein>
<dbReference type="AlphaFoldDB" id="A0A6A4EKK1"/>
<proteinExistence type="predicted"/>
<comment type="caution">
    <text evidence="1">The sequence shown here is derived from an EMBL/GenBank/DDBJ whole genome shotgun (WGS) entry which is preliminary data.</text>
</comment>
<keyword evidence="2" id="KW-1185">Reference proteome</keyword>
<dbReference type="Proteomes" id="UP000434957">
    <property type="component" value="Unassembled WGS sequence"/>
</dbReference>
<evidence type="ECO:0000313" key="2">
    <source>
        <dbReference type="Proteomes" id="UP000434957"/>
    </source>
</evidence>
<organism evidence="1 2">
    <name type="scientific">Phytophthora rubi</name>
    <dbReference type="NCBI Taxonomy" id="129364"/>
    <lineage>
        <taxon>Eukaryota</taxon>
        <taxon>Sar</taxon>
        <taxon>Stramenopiles</taxon>
        <taxon>Oomycota</taxon>
        <taxon>Peronosporomycetes</taxon>
        <taxon>Peronosporales</taxon>
        <taxon>Peronosporaceae</taxon>
        <taxon>Phytophthora</taxon>
    </lineage>
</organism>
<accession>A0A6A4EKK1</accession>
<name>A0A6A4EKK1_9STRA</name>
<evidence type="ECO:0000313" key="1">
    <source>
        <dbReference type="EMBL" id="KAE9325601.1"/>
    </source>
</evidence>
<sequence length="37" mass="4315">MLVDSDMMRRENLADELEQRFEIFVAPSNERAFALLG</sequence>